<dbReference type="PIRSF" id="PIRSF006648">
    <property type="entry name" value="DrrB"/>
    <property type="match status" value="1"/>
</dbReference>
<evidence type="ECO:0000313" key="7">
    <source>
        <dbReference type="EMBL" id="MDT0576878.1"/>
    </source>
</evidence>
<feature type="transmembrane region" description="Helical" evidence="5">
    <location>
        <begin position="83"/>
        <end position="109"/>
    </location>
</feature>
<dbReference type="PANTHER" id="PTHR43332">
    <property type="entry name" value="INNER MEMBRANE TRANSPORT PERMEASE YADH-RELATED"/>
    <property type="match status" value="1"/>
</dbReference>
<keyword evidence="5" id="KW-1003">Cell membrane</keyword>
<evidence type="ECO:0000256" key="4">
    <source>
        <dbReference type="ARBA" id="ARBA00023136"/>
    </source>
</evidence>
<feature type="transmembrane region" description="Helical" evidence="5">
    <location>
        <begin position="168"/>
        <end position="191"/>
    </location>
</feature>
<evidence type="ECO:0000256" key="5">
    <source>
        <dbReference type="RuleBase" id="RU361157"/>
    </source>
</evidence>
<feature type="transmembrane region" description="Helical" evidence="5">
    <location>
        <begin position="198"/>
        <end position="218"/>
    </location>
</feature>
<dbReference type="PANTHER" id="PTHR43332:SF1">
    <property type="entry name" value="TRANSPORT PERMEASE PROTEIN"/>
    <property type="match status" value="1"/>
</dbReference>
<dbReference type="Proteomes" id="UP001259803">
    <property type="component" value="Unassembled WGS sequence"/>
</dbReference>
<dbReference type="Pfam" id="PF01061">
    <property type="entry name" value="ABC2_membrane"/>
    <property type="match status" value="1"/>
</dbReference>
<dbReference type="RefSeq" id="WP_311341451.1">
    <property type="nucleotide sequence ID" value="NZ_JAVRHS010000012.1"/>
</dbReference>
<protein>
    <recommendedName>
        <fullName evidence="5">Transport permease protein</fullName>
    </recommendedName>
</protein>
<evidence type="ECO:0000256" key="2">
    <source>
        <dbReference type="ARBA" id="ARBA00022692"/>
    </source>
</evidence>
<comment type="subcellular location">
    <subcellularLocation>
        <location evidence="5">Cell inner membrane</location>
        <topology evidence="5">Multi-pass membrane protein</topology>
    </subcellularLocation>
    <subcellularLocation>
        <location evidence="1">Membrane</location>
        <topology evidence="1">Multi-pass membrane protein</topology>
    </subcellularLocation>
</comment>
<dbReference type="EMBL" id="JAVRHS010000012">
    <property type="protein sequence ID" value="MDT0576878.1"/>
    <property type="molecule type" value="Genomic_DNA"/>
</dbReference>
<comment type="caution">
    <text evidence="7">The sequence shown here is derived from an EMBL/GenBank/DDBJ whole genome shotgun (WGS) entry which is preliminary data.</text>
</comment>
<dbReference type="InterPro" id="IPR013525">
    <property type="entry name" value="ABC2_TM"/>
</dbReference>
<feature type="transmembrane region" description="Helical" evidence="5">
    <location>
        <begin position="53"/>
        <end position="71"/>
    </location>
</feature>
<name>A0ABU2ZJU3_9SPHN</name>
<evidence type="ECO:0000259" key="6">
    <source>
        <dbReference type="PROSITE" id="PS51012"/>
    </source>
</evidence>
<keyword evidence="8" id="KW-1185">Reference proteome</keyword>
<evidence type="ECO:0000313" key="8">
    <source>
        <dbReference type="Proteomes" id="UP001259803"/>
    </source>
</evidence>
<comment type="similarity">
    <text evidence="5">Belongs to the ABC-2 integral membrane protein family.</text>
</comment>
<evidence type="ECO:0000256" key="3">
    <source>
        <dbReference type="ARBA" id="ARBA00022989"/>
    </source>
</evidence>
<proteinExistence type="inferred from homology"/>
<dbReference type="InterPro" id="IPR047817">
    <property type="entry name" value="ABC2_TM_bact-type"/>
</dbReference>
<dbReference type="PROSITE" id="PS51012">
    <property type="entry name" value="ABC_TM2"/>
    <property type="match status" value="1"/>
</dbReference>
<feature type="transmembrane region" description="Helical" evidence="5">
    <location>
        <begin position="257"/>
        <end position="280"/>
    </location>
</feature>
<gene>
    <name evidence="7" type="ORF">RM533_11925</name>
</gene>
<keyword evidence="2 5" id="KW-0812">Transmembrane</keyword>
<keyword evidence="3 5" id="KW-1133">Transmembrane helix</keyword>
<evidence type="ECO:0000256" key="1">
    <source>
        <dbReference type="ARBA" id="ARBA00004141"/>
    </source>
</evidence>
<reference evidence="7 8" key="1">
    <citation type="submission" date="2023-09" db="EMBL/GenBank/DDBJ databases">
        <authorList>
            <person name="Rey-Velasco X."/>
        </authorList>
    </citation>
    <scope>NUCLEOTIDE SEQUENCE [LARGE SCALE GENOMIC DNA]</scope>
    <source>
        <strain evidence="7 8">F390</strain>
    </source>
</reference>
<feature type="transmembrane region" description="Helical" evidence="5">
    <location>
        <begin position="130"/>
        <end position="156"/>
    </location>
</feature>
<feature type="domain" description="ABC transmembrane type-2" evidence="6">
    <location>
        <begin position="47"/>
        <end position="283"/>
    </location>
</feature>
<organism evidence="7 8">
    <name type="scientific">Croceicoccus esteveae</name>
    <dbReference type="NCBI Taxonomy" id="3075597"/>
    <lineage>
        <taxon>Bacteria</taxon>
        <taxon>Pseudomonadati</taxon>
        <taxon>Pseudomonadota</taxon>
        <taxon>Alphaproteobacteria</taxon>
        <taxon>Sphingomonadales</taxon>
        <taxon>Erythrobacteraceae</taxon>
        <taxon>Croceicoccus</taxon>
    </lineage>
</organism>
<dbReference type="InterPro" id="IPR000412">
    <property type="entry name" value="ABC_2_transport"/>
</dbReference>
<sequence length="288" mass="31181">MTRSDPPHDKPHDRAVPLQAPGVPIIGRVNWLGLWTLYMKEVRRFFKVQTQTIWAPAVTTLLFLIIFSVALGRSSREVLGVPFASFVAPGLIVMGMMQNAFANAGFSLLGGKIQGTIIDYLMPPLSSLELMAGIVGASATRGILVGLAVAAAMALYPGVQLDTPHPWAIVWFGLMGVIMLSLLGTLTSIWAEKFDHNAAITNFVVAPLSLLSGTFYVIDNLAPFFQAISRLNPFFYVISGFRFGFLGRSDIGDTNMAVLHGALGLGVLNLVLGMATYLILRSGWKLRS</sequence>
<dbReference type="InterPro" id="IPR052522">
    <property type="entry name" value="ABC-2_transport_permease"/>
</dbReference>
<accession>A0ABU2ZJU3</accession>
<keyword evidence="4 5" id="KW-0472">Membrane</keyword>
<feature type="transmembrane region" description="Helical" evidence="5">
    <location>
        <begin position="224"/>
        <end position="245"/>
    </location>
</feature>
<keyword evidence="5" id="KW-0813">Transport</keyword>